<dbReference type="eggNOG" id="COG2335">
    <property type="taxonomic scope" value="Bacteria"/>
</dbReference>
<dbReference type="PATRIC" id="fig|1173027.3.peg.4211"/>
<evidence type="ECO:0000313" key="5">
    <source>
        <dbReference type="Proteomes" id="UP000010471"/>
    </source>
</evidence>
<sequence>MDRLTKTVKKVAAIAGAASALVTLPVLAQNMPTGSMQTQPPTMRTQPQDQSKPMTPSASPTKTSTTASGNVVDVAAANGSFKTLTAALKAAGLDKALASEGPFTIFAPTDEAFAALPEGTVEELLKPENRDTLIAILTYHVVPGENTSKTLKSGEAETLEGAAVEVKVSSNGVMVNDANVVKADIPASNGVIHVIDKVIMPPVDPPSKTSGSSVR</sequence>
<feature type="compositionally biased region" description="Low complexity" evidence="1">
    <location>
        <begin position="37"/>
        <end position="66"/>
    </location>
</feature>
<feature type="region of interest" description="Disordered" evidence="1">
    <location>
        <begin position="32"/>
        <end position="66"/>
    </location>
</feature>
<proteinExistence type="predicted"/>
<dbReference type="KEGG" id="mic:Mic7113_3827"/>
<evidence type="ECO:0000259" key="3">
    <source>
        <dbReference type="PROSITE" id="PS50213"/>
    </source>
</evidence>
<protein>
    <submittedName>
        <fullName evidence="4">Secreted/surface protein with fasciclin-like repeats</fullName>
    </submittedName>
</protein>
<dbReference type="InterPro" id="IPR036378">
    <property type="entry name" value="FAS1_dom_sf"/>
</dbReference>
<organism evidence="4 5">
    <name type="scientific">Allocoleopsis franciscana PCC 7113</name>
    <dbReference type="NCBI Taxonomy" id="1173027"/>
    <lineage>
        <taxon>Bacteria</taxon>
        <taxon>Bacillati</taxon>
        <taxon>Cyanobacteriota</taxon>
        <taxon>Cyanophyceae</taxon>
        <taxon>Coleofasciculales</taxon>
        <taxon>Coleofasciculaceae</taxon>
        <taxon>Allocoleopsis</taxon>
        <taxon>Allocoleopsis franciscana</taxon>
    </lineage>
</organism>
<dbReference type="GO" id="GO:0005615">
    <property type="term" value="C:extracellular space"/>
    <property type="evidence" value="ECO:0007669"/>
    <property type="project" value="TreeGrafter"/>
</dbReference>
<evidence type="ECO:0000313" key="4">
    <source>
        <dbReference type="EMBL" id="AFZ19544.1"/>
    </source>
</evidence>
<keyword evidence="2" id="KW-0732">Signal</keyword>
<dbReference type="SMART" id="SM00554">
    <property type="entry name" value="FAS1"/>
    <property type="match status" value="1"/>
</dbReference>
<dbReference type="InterPro" id="IPR000782">
    <property type="entry name" value="FAS1_domain"/>
</dbReference>
<feature type="chain" id="PRO_5003938113" evidence="2">
    <location>
        <begin position="29"/>
        <end position="215"/>
    </location>
</feature>
<gene>
    <name evidence="4" type="ORF">Mic7113_3827</name>
</gene>
<dbReference type="EMBL" id="CP003630">
    <property type="protein sequence ID" value="AFZ19544.1"/>
    <property type="molecule type" value="Genomic_DNA"/>
</dbReference>
<dbReference type="PANTHER" id="PTHR10900:SF77">
    <property type="entry name" value="FI19380P1"/>
    <property type="match status" value="1"/>
</dbReference>
<dbReference type="Pfam" id="PF02469">
    <property type="entry name" value="Fasciclin"/>
    <property type="match status" value="1"/>
</dbReference>
<dbReference type="OrthoDB" id="9800666at2"/>
<dbReference type="InterPro" id="IPR050904">
    <property type="entry name" value="Adhesion/Biosynth-related"/>
</dbReference>
<dbReference type="PROSITE" id="PS50213">
    <property type="entry name" value="FAS1"/>
    <property type="match status" value="1"/>
</dbReference>
<feature type="signal peptide" evidence="2">
    <location>
        <begin position="1"/>
        <end position="28"/>
    </location>
</feature>
<evidence type="ECO:0000256" key="1">
    <source>
        <dbReference type="SAM" id="MobiDB-lite"/>
    </source>
</evidence>
<dbReference type="RefSeq" id="WP_015183683.1">
    <property type="nucleotide sequence ID" value="NC_019738.1"/>
</dbReference>
<feature type="domain" description="FAS1" evidence="3">
    <location>
        <begin position="68"/>
        <end position="199"/>
    </location>
</feature>
<dbReference type="STRING" id="1173027.Mic7113_3827"/>
<dbReference type="Gene3D" id="2.30.180.10">
    <property type="entry name" value="FAS1 domain"/>
    <property type="match status" value="1"/>
</dbReference>
<dbReference type="PANTHER" id="PTHR10900">
    <property type="entry name" value="PERIOSTIN-RELATED"/>
    <property type="match status" value="1"/>
</dbReference>
<dbReference type="SUPFAM" id="SSF82153">
    <property type="entry name" value="FAS1 domain"/>
    <property type="match status" value="1"/>
</dbReference>
<reference evidence="4 5" key="1">
    <citation type="submission" date="2012-06" db="EMBL/GenBank/DDBJ databases">
        <title>Finished chromosome of genome of Microcoleus sp. PCC 7113.</title>
        <authorList>
            <consortium name="US DOE Joint Genome Institute"/>
            <person name="Gugger M."/>
            <person name="Coursin T."/>
            <person name="Rippka R."/>
            <person name="Tandeau De Marsac N."/>
            <person name="Huntemann M."/>
            <person name="Wei C.-L."/>
            <person name="Han J."/>
            <person name="Detter J.C."/>
            <person name="Han C."/>
            <person name="Tapia R."/>
            <person name="Chen A."/>
            <person name="Kyrpides N."/>
            <person name="Mavromatis K."/>
            <person name="Markowitz V."/>
            <person name="Szeto E."/>
            <person name="Ivanova N."/>
            <person name="Pagani I."/>
            <person name="Pati A."/>
            <person name="Goodwin L."/>
            <person name="Nordberg H.P."/>
            <person name="Cantor M.N."/>
            <person name="Hua S.X."/>
            <person name="Woyke T."/>
            <person name="Kerfeld C.A."/>
        </authorList>
    </citation>
    <scope>NUCLEOTIDE SEQUENCE [LARGE SCALE GENOMIC DNA]</scope>
    <source>
        <strain evidence="4 5">PCC 7113</strain>
    </source>
</reference>
<dbReference type="FunFam" id="2.30.180.10:FF:000019">
    <property type="entry name" value="Cell surface lipoprotein"/>
    <property type="match status" value="1"/>
</dbReference>
<dbReference type="AlphaFoldDB" id="K9WID8"/>
<evidence type="ECO:0000256" key="2">
    <source>
        <dbReference type="SAM" id="SignalP"/>
    </source>
</evidence>
<name>K9WID8_9CYAN</name>
<dbReference type="HOGENOM" id="CLU_031281_4_0_3"/>
<accession>K9WID8</accession>
<dbReference type="Proteomes" id="UP000010471">
    <property type="component" value="Chromosome"/>
</dbReference>
<keyword evidence="5" id="KW-1185">Reference proteome</keyword>